<gene>
    <name evidence="2" type="ORF">H4219_004479</name>
</gene>
<sequence length="171" mass="17805">MGKEKGCGLVIPEPCVISSPSYPIGRNGTGRLGGSDSPTSAIVDYYGYDEEKAISLSSSGGGYYHHTNGSAMTLKSQQGGLQHKASVSSIASRTSVRKPGSYEVGDNAEDDIDDSSTICGALSPIIQTAPSSTTHFGQQIPIDTRYRDSSVFVPLQSPTSPPQSVAAFVNG</sequence>
<evidence type="ECO:0000313" key="3">
    <source>
        <dbReference type="Proteomes" id="UP001150538"/>
    </source>
</evidence>
<feature type="region of interest" description="Disordered" evidence="1">
    <location>
        <begin position="82"/>
        <end position="104"/>
    </location>
</feature>
<protein>
    <submittedName>
        <fullName evidence="2">Uncharacterized protein</fullName>
    </submittedName>
</protein>
<dbReference type="EMBL" id="JANBPU010000162">
    <property type="protein sequence ID" value="KAJ1915113.1"/>
    <property type="molecule type" value="Genomic_DNA"/>
</dbReference>
<name>A0A9W7ZRI0_9FUNG</name>
<dbReference type="Proteomes" id="UP001150538">
    <property type="component" value="Unassembled WGS sequence"/>
</dbReference>
<dbReference type="AlphaFoldDB" id="A0A9W7ZRI0"/>
<proteinExistence type="predicted"/>
<evidence type="ECO:0000256" key="1">
    <source>
        <dbReference type="SAM" id="MobiDB-lite"/>
    </source>
</evidence>
<feature type="non-terminal residue" evidence="2">
    <location>
        <position position="171"/>
    </location>
</feature>
<keyword evidence="3" id="KW-1185">Reference proteome</keyword>
<organism evidence="2 3">
    <name type="scientific">Mycoemilia scoparia</name>
    <dbReference type="NCBI Taxonomy" id="417184"/>
    <lineage>
        <taxon>Eukaryota</taxon>
        <taxon>Fungi</taxon>
        <taxon>Fungi incertae sedis</taxon>
        <taxon>Zoopagomycota</taxon>
        <taxon>Kickxellomycotina</taxon>
        <taxon>Kickxellomycetes</taxon>
        <taxon>Kickxellales</taxon>
        <taxon>Kickxellaceae</taxon>
        <taxon>Mycoemilia</taxon>
    </lineage>
</organism>
<reference evidence="2" key="1">
    <citation type="submission" date="2022-07" db="EMBL/GenBank/DDBJ databases">
        <title>Phylogenomic reconstructions and comparative analyses of Kickxellomycotina fungi.</title>
        <authorList>
            <person name="Reynolds N.K."/>
            <person name="Stajich J.E."/>
            <person name="Barry K."/>
            <person name="Grigoriev I.V."/>
            <person name="Crous P."/>
            <person name="Smith M.E."/>
        </authorList>
    </citation>
    <scope>NUCLEOTIDE SEQUENCE</scope>
    <source>
        <strain evidence="2">NBRC 100468</strain>
    </source>
</reference>
<comment type="caution">
    <text evidence="2">The sequence shown here is derived from an EMBL/GenBank/DDBJ whole genome shotgun (WGS) entry which is preliminary data.</text>
</comment>
<feature type="compositionally biased region" description="Polar residues" evidence="1">
    <location>
        <begin position="82"/>
        <end position="94"/>
    </location>
</feature>
<accession>A0A9W7ZRI0</accession>
<evidence type="ECO:0000313" key="2">
    <source>
        <dbReference type="EMBL" id="KAJ1915113.1"/>
    </source>
</evidence>